<sequence length="43" mass="5064">MVIFPIFPPPLFHYLLMVDINIRHLPQKILSHPIIDLVKKSQT</sequence>
<accession>A0A5Q2MZI7</accession>
<name>A0A5Q2MZI7_9FIRM</name>
<dbReference type="KEGG" id="hcv:FTV88_1999"/>
<reference evidence="2" key="1">
    <citation type="submission" date="2019-11" db="EMBL/GenBank/DDBJ databases">
        <title>Genome sequence of Heliorestis convoluta strain HH, an alkaliphilic and minimalistic phototrophic bacterium from a soda lake in Egypt.</title>
        <authorList>
            <person name="Dewey E.D."/>
            <person name="Stokes L.M."/>
            <person name="Burchell B.M."/>
            <person name="Shaffer K.N."/>
            <person name="Huntington A.M."/>
            <person name="Baker J.M."/>
            <person name="Nadendla S."/>
            <person name="Giglio M.G."/>
            <person name="Touchman J.W."/>
            <person name="Blankenship R.E."/>
            <person name="Madigan M.T."/>
            <person name="Sattley W.M."/>
        </authorList>
    </citation>
    <scope>NUCLEOTIDE SEQUENCE [LARGE SCALE GENOMIC DNA]</scope>
    <source>
        <strain evidence="2">HH</strain>
    </source>
</reference>
<dbReference type="Proteomes" id="UP000366051">
    <property type="component" value="Chromosome"/>
</dbReference>
<keyword evidence="2" id="KW-1185">Reference proteome</keyword>
<gene>
    <name evidence="1" type="ORF">FTV88_1999</name>
</gene>
<dbReference type="AlphaFoldDB" id="A0A5Q2MZI7"/>
<proteinExistence type="predicted"/>
<dbReference type="EMBL" id="CP045875">
    <property type="protein sequence ID" value="QGG48097.1"/>
    <property type="molecule type" value="Genomic_DNA"/>
</dbReference>
<protein>
    <submittedName>
        <fullName evidence="1">Uncharacterized protein</fullName>
    </submittedName>
</protein>
<organism evidence="1 2">
    <name type="scientific">Heliorestis convoluta</name>
    <dbReference type="NCBI Taxonomy" id="356322"/>
    <lineage>
        <taxon>Bacteria</taxon>
        <taxon>Bacillati</taxon>
        <taxon>Bacillota</taxon>
        <taxon>Clostridia</taxon>
        <taxon>Eubacteriales</taxon>
        <taxon>Heliobacteriaceae</taxon>
        <taxon>Heliorestis</taxon>
    </lineage>
</organism>
<evidence type="ECO:0000313" key="1">
    <source>
        <dbReference type="EMBL" id="QGG48097.1"/>
    </source>
</evidence>
<evidence type="ECO:0000313" key="2">
    <source>
        <dbReference type="Proteomes" id="UP000366051"/>
    </source>
</evidence>